<dbReference type="InterPro" id="IPR002750">
    <property type="entry name" value="CobE/GbiG_C"/>
</dbReference>
<organism evidence="3 4">
    <name type="scientific">Lautropia dentalis</name>
    <dbReference type="NCBI Taxonomy" id="2490857"/>
    <lineage>
        <taxon>Bacteria</taxon>
        <taxon>Pseudomonadati</taxon>
        <taxon>Pseudomonadota</taxon>
        <taxon>Betaproteobacteria</taxon>
        <taxon>Burkholderiales</taxon>
        <taxon>Burkholderiaceae</taxon>
        <taxon>Lautropia</taxon>
    </lineage>
</organism>
<dbReference type="GO" id="GO:0009236">
    <property type="term" value="P:cobalamin biosynthetic process"/>
    <property type="evidence" value="ECO:0007669"/>
    <property type="project" value="InterPro"/>
</dbReference>
<evidence type="ECO:0000259" key="2">
    <source>
        <dbReference type="Pfam" id="PF01890"/>
    </source>
</evidence>
<evidence type="ECO:0000313" key="3">
    <source>
        <dbReference type="EMBL" id="RRN46110.1"/>
    </source>
</evidence>
<evidence type="ECO:0000313" key="4">
    <source>
        <dbReference type="Proteomes" id="UP000270261"/>
    </source>
</evidence>
<feature type="region of interest" description="Disordered" evidence="1">
    <location>
        <begin position="118"/>
        <end position="139"/>
    </location>
</feature>
<protein>
    <submittedName>
        <fullName evidence="3">Cobalamin biosynthesis protein</fullName>
    </submittedName>
</protein>
<feature type="domain" description="CobE/GbiG C-terminal" evidence="2">
    <location>
        <begin position="7"/>
        <end position="104"/>
    </location>
</feature>
<dbReference type="InterPro" id="IPR036518">
    <property type="entry name" value="CobE/GbiG_C_sf"/>
</dbReference>
<reference evidence="3 4" key="1">
    <citation type="submission" date="2018-11" db="EMBL/GenBank/DDBJ databases">
        <title>Genome sequencing of Lautropia sp. KCOM 2505 (= ChDC F240).</title>
        <authorList>
            <person name="Kook J.-K."/>
            <person name="Park S.-N."/>
            <person name="Lim Y.K."/>
        </authorList>
    </citation>
    <scope>NUCLEOTIDE SEQUENCE [LARGE SCALE GENOMIC DNA]</scope>
    <source>
        <strain evidence="3 4">KCOM 2505</strain>
    </source>
</reference>
<proteinExistence type="predicted"/>
<name>A0A426FTW7_9BURK</name>
<dbReference type="InterPro" id="IPR052553">
    <property type="entry name" value="CbiG_hydrolase"/>
</dbReference>
<keyword evidence="4" id="KW-1185">Reference proteome</keyword>
<dbReference type="EMBL" id="RRUE01000001">
    <property type="protein sequence ID" value="RRN46110.1"/>
    <property type="molecule type" value="Genomic_DNA"/>
</dbReference>
<dbReference type="Gene3D" id="3.30.420.180">
    <property type="entry name" value="CobE/GbiG C-terminal domain"/>
    <property type="match status" value="1"/>
</dbReference>
<dbReference type="Pfam" id="PF01890">
    <property type="entry name" value="CbiG_C"/>
    <property type="match status" value="1"/>
</dbReference>
<accession>A0A426FTW7</accession>
<dbReference type="Proteomes" id="UP000270261">
    <property type="component" value="Unassembled WGS sequence"/>
</dbReference>
<gene>
    <name evidence="3" type="ORF">EHV23_05195</name>
</gene>
<dbReference type="PANTHER" id="PTHR37477">
    <property type="entry name" value="COBALT-PRECORRIN-5A HYDROLASE"/>
    <property type="match status" value="1"/>
</dbReference>
<dbReference type="PANTHER" id="PTHR37477:SF1">
    <property type="entry name" value="COBALT-PRECORRIN-5A HYDROLASE"/>
    <property type="match status" value="1"/>
</dbReference>
<dbReference type="SUPFAM" id="SSF159664">
    <property type="entry name" value="CobE/GbiG C-terminal domain-like"/>
    <property type="match status" value="1"/>
</dbReference>
<comment type="caution">
    <text evidence="3">The sequence shown here is derived from an EMBL/GenBank/DDBJ whole genome shotgun (WGS) entry which is preliminary data.</text>
</comment>
<evidence type="ECO:0000256" key="1">
    <source>
        <dbReference type="SAM" id="MobiDB-lite"/>
    </source>
</evidence>
<dbReference type="OrthoDB" id="8527556at2"/>
<sequence>MAGSRDLVLGIGCDRNTPYATLAQVIDEALAQLEASWADVRAVASIDLKADEVAMQELQRQRGHTIHFYPATWLAQVPVPNPSETVRKYTGTPSVSEAAALLVVGEAAQAFAHAATDDAPARAPVPPSHAPQEASVPVSQRSVSLPVPAPMSALLIEKHKLRGPDGRNATVSVARADEMARLLPETGRHT</sequence>
<dbReference type="AlphaFoldDB" id="A0A426FTW7"/>